<dbReference type="CDD" id="cd03784">
    <property type="entry name" value="GT1_Gtf-like"/>
    <property type="match status" value="1"/>
</dbReference>
<evidence type="ECO:0000259" key="5">
    <source>
        <dbReference type="Pfam" id="PF03033"/>
    </source>
</evidence>
<dbReference type="InterPro" id="IPR004276">
    <property type="entry name" value="GlycoTrans_28_N"/>
</dbReference>
<accession>A0A2V5IX33</accession>
<dbReference type="Pfam" id="PF03033">
    <property type="entry name" value="Glyco_transf_28"/>
    <property type="match status" value="1"/>
</dbReference>
<dbReference type="GO" id="GO:0016906">
    <property type="term" value="F:sterol 3-beta-glucosyltransferase activity"/>
    <property type="evidence" value="ECO:0007669"/>
    <property type="project" value="UniProtKB-ARBA"/>
</dbReference>
<feature type="compositionally biased region" description="Acidic residues" evidence="4">
    <location>
        <begin position="759"/>
        <end position="770"/>
    </location>
</feature>
<dbReference type="FunFam" id="3.40.50.2000:FF:000009">
    <property type="entry name" value="Sterol 3-beta-glucosyltransferase UGT80A2"/>
    <property type="match status" value="1"/>
</dbReference>
<dbReference type="InterPro" id="IPR050426">
    <property type="entry name" value="Glycosyltransferase_28"/>
</dbReference>
<dbReference type="EMBL" id="KZ825484">
    <property type="protein sequence ID" value="PYI33380.1"/>
    <property type="molecule type" value="Genomic_DNA"/>
</dbReference>
<dbReference type="PANTHER" id="PTHR48050:SF13">
    <property type="entry name" value="STEROL 3-BETA-GLUCOSYLTRANSFERASE UGT80A2"/>
    <property type="match status" value="1"/>
</dbReference>
<feature type="compositionally biased region" description="Basic residues" evidence="4">
    <location>
        <begin position="26"/>
        <end position="36"/>
    </location>
</feature>
<feature type="domain" description="Glycosyltransferase family 28 N-terminal" evidence="5">
    <location>
        <begin position="104"/>
        <end position="269"/>
    </location>
</feature>
<dbReference type="FunFam" id="3.40.50.2000:FF:000100">
    <property type="entry name" value="Glycosyltransferase family 1 protein"/>
    <property type="match status" value="1"/>
</dbReference>
<feature type="region of interest" description="Disordered" evidence="4">
    <location>
        <begin position="646"/>
        <end position="770"/>
    </location>
</feature>
<feature type="compositionally biased region" description="Basic and acidic residues" evidence="4">
    <location>
        <begin position="13"/>
        <end position="22"/>
    </location>
</feature>
<feature type="compositionally biased region" description="Polar residues" evidence="4">
    <location>
        <begin position="746"/>
        <end position="758"/>
    </location>
</feature>
<evidence type="ECO:0000313" key="8">
    <source>
        <dbReference type="Proteomes" id="UP000248817"/>
    </source>
</evidence>
<evidence type="ECO:0000313" key="7">
    <source>
        <dbReference type="EMBL" id="PYI33380.1"/>
    </source>
</evidence>
<dbReference type="Proteomes" id="UP000248817">
    <property type="component" value="Unassembled WGS sequence"/>
</dbReference>
<dbReference type="AlphaFoldDB" id="A0A2V5IX33"/>
<keyword evidence="2 7" id="KW-0808">Transferase</keyword>
<dbReference type="GO" id="GO:0012505">
    <property type="term" value="C:endomembrane system"/>
    <property type="evidence" value="ECO:0007669"/>
    <property type="project" value="UniProtKB-SubCell"/>
</dbReference>
<evidence type="ECO:0000256" key="2">
    <source>
        <dbReference type="ARBA" id="ARBA00022679"/>
    </source>
</evidence>
<feature type="compositionally biased region" description="Polar residues" evidence="4">
    <location>
        <begin position="701"/>
        <end position="710"/>
    </location>
</feature>
<protein>
    <submittedName>
        <fullName evidence="7">UDP-glucose,sterol transferase</fullName>
    </submittedName>
</protein>
<organism evidence="7 8">
    <name type="scientific">Aspergillus indologenus CBS 114.80</name>
    <dbReference type="NCBI Taxonomy" id="1450541"/>
    <lineage>
        <taxon>Eukaryota</taxon>
        <taxon>Fungi</taxon>
        <taxon>Dikarya</taxon>
        <taxon>Ascomycota</taxon>
        <taxon>Pezizomycotina</taxon>
        <taxon>Eurotiomycetes</taxon>
        <taxon>Eurotiomycetidae</taxon>
        <taxon>Eurotiales</taxon>
        <taxon>Aspergillaceae</taxon>
        <taxon>Aspergillus</taxon>
        <taxon>Aspergillus subgen. Circumdati</taxon>
    </lineage>
</organism>
<name>A0A2V5IX33_9EURO</name>
<dbReference type="SUPFAM" id="SSF53756">
    <property type="entry name" value="UDP-Glycosyltransferase/glycogen phosphorylase"/>
    <property type="match status" value="1"/>
</dbReference>
<evidence type="ECO:0000259" key="6">
    <source>
        <dbReference type="Pfam" id="PF06722"/>
    </source>
</evidence>
<gene>
    <name evidence="7" type="ORF">BP00DRAFT_413871</name>
</gene>
<feature type="region of interest" description="Disordered" evidence="4">
    <location>
        <begin position="1"/>
        <end position="38"/>
    </location>
</feature>
<dbReference type="PANTHER" id="PTHR48050">
    <property type="entry name" value="STEROL 3-BETA-GLUCOSYLTRANSFERASE"/>
    <property type="match status" value="1"/>
</dbReference>
<proteinExistence type="predicted"/>
<dbReference type="InterPro" id="IPR002213">
    <property type="entry name" value="UDP_glucos_trans"/>
</dbReference>
<evidence type="ECO:0000256" key="1">
    <source>
        <dbReference type="ARBA" id="ARBA00004184"/>
    </source>
</evidence>
<feature type="domain" description="Erythromycin biosynthesis protein CIII-like C-terminal" evidence="6">
    <location>
        <begin position="425"/>
        <end position="532"/>
    </location>
</feature>
<dbReference type="Pfam" id="PF06722">
    <property type="entry name" value="EryCIII-like_C"/>
    <property type="match status" value="1"/>
</dbReference>
<dbReference type="InterPro" id="IPR010610">
    <property type="entry name" value="EryCIII-like_C"/>
</dbReference>
<dbReference type="Gene3D" id="3.40.50.2000">
    <property type="entry name" value="Glycogen Phosphorylase B"/>
    <property type="match status" value="2"/>
</dbReference>
<keyword evidence="3" id="KW-0443">Lipid metabolism</keyword>
<feature type="compositionally biased region" description="Polar residues" evidence="4">
    <location>
        <begin position="1"/>
        <end position="10"/>
    </location>
</feature>
<evidence type="ECO:0000256" key="4">
    <source>
        <dbReference type="SAM" id="MobiDB-lite"/>
    </source>
</evidence>
<keyword evidence="8" id="KW-1185">Reference proteome</keyword>
<dbReference type="GO" id="GO:0006629">
    <property type="term" value="P:lipid metabolic process"/>
    <property type="evidence" value="ECO:0007669"/>
    <property type="project" value="UniProtKB-KW"/>
</dbReference>
<reference evidence="7 8" key="1">
    <citation type="submission" date="2018-02" db="EMBL/GenBank/DDBJ databases">
        <title>The genomes of Aspergillus section Nigri reveals drivers in fungal speciation.</title>
        <authorList>
            <consortium name="DOE Joint Genome Institute"/>
            <person name="Vesth T.C."/>
            <person name="Nybo J."/>
            <person name="Theobald S."/>
            <person name="Brandl J."/>
            <person name="Frisvad J.C."/>
            <person name="Nielsen K.F."/>
            <person name="Lyhne E.K."/>
            <person name="Kogle M.E."/>
            <person name="Kuo A."/>
            <person name="Riley R."/>
            <person name="Clum A."/>
            <person name="Nolan M."/>
            <person name="Lipzen A."/>
            <person name="Salamov A."/>
            <person name="Henrissat B."/>
            <person name="Wiebenga A."/>
            <person name="De vries R.P."/>
            <person name="Grigoriev I.V."/>
            <person name="Mortensen U.H."/>
            <person name="Andersen M.R."/>
            <person name="Baker S.E."/>
        </authorList>
    </citation>
    <scope>NUCLEOTIDE SEQUENCE [LARGE SCALE GENOMIC DNA]</scope>
    <source>
        <strain evidence="7 8">CBS 114.80</strain>
    </source>
</reference>
<comment type="subcellular location">
    <subcellularLocation>
        <location evidence="1">Endomembrane system</location>
        <topology evidence="1">Peripheral membrane protein</topology>
    </subcellularLocation>
</comment>
<sequence length="1148" mass="126916">MPSHNGSTASDWPEDRLAHDEPSSSGHHRSNRRAHYHEKGLNTGVRIMDDGRLDIKFRDRKPWVTKILQHLQSQPPELEKGKNDFYITADDWDEEHQSPLKLNIVIQVVGSRGDVQPFIALGKVLKSHGHRVRLATHLAFREVIEDEGLEFFSIGGDPAELMAFMVKNPGLMPHMSTIRSGAIRRRRREMKTIFSGCWRSCWETGDGTGMHHIPDDPWSETGDYRSKPFVADAIIANPPSFAHLSCAEKLGIPLNMMFTMPWSATQAFPHPLATVRSQNTKPSAANFASYAIVEIMMWEGLGDLINKFRKRELGLDPLDAIRAPSIAHQLQIPFTYLWSPALLPKPSDWAENIDVVGFSFLSSGSDYKPPDDLASFLRAGPPPIYIGFGSIVVDNPGALTRIVFEAIKASGQRAIVNKGWGNLGADEKDIPDNILMISKAPHDWLFQHVCCVVHHGGAGTTAAGLVLGCPTVIIPFFGDQPFWGSIVARAGAGPQPIPHKQLTTEKLTDAIKTALEPSTKEKAKELGEQMRTEQGVRNAAISFYQHLDLQSLQCSICPHLPAVWWVRHSHIKLSTFAAAVLVETGLIDPRNVVLYRSIEYDTNRDPRGPLTAGAEVLYGIVSGFVSGIADVPSGVATIFSTSREQRHRRRKEWKHVRELQQRDGASSLYRRTKTSLDSGVGDEGSQPSQRDLQRMRAQANRPANTASHSRPSSDESDEAYVSAEEGNLSDSDSESSRSDQGEETSPRTSSGSSQTTLEPDTDPVIGEELDLERTITRLRTREESGAKEFFAEATYHAGKMAKHILNWAIMIPTDVTLSLSKGFHNAPKLYHDSTVEKTPKVLGVRSGFRAAGTEFTHSLYHGVTGLITQPMLGMEKSGGGGFVKGIGKGVGGVFFKPTAGIWGLAGYPLDGIHKSLRNSLAKSKTKEILTSRIKQGIEEMSAATPQQRAEVIQRWNHTETQTMIHEDKEPRMTPPTCFLQPNLGTTITSVWLYGTPTFILVSPAYYLTKMALADFEELLDSSRYPEWHTSPIHRLEAKDSTKTLATLIPGDVIRCDIDGMKFDAEITGPPVADLIAGLHSFYMLSTKDGSATILKQTEDFTGVLTFLMGPSSLGRKLVGQYRRFKADLKRRVEELKLRDGSARRARNA</sequence>
<dbReference type="GO" id="GO:0005975">
    <property type="term" value="P:carbohydrate metabolic process"/>
    <property type="evidence" value="ECO:0007669"/>
    <property type="project" value="InterPro"/>
</dbReference>
<evidence type="ECO:0000256" key="3">
    <source>
        <dbReference type="ARBA" id="ARBA00023098"/>
    </source>
</evidence>